<proteinExistence type="inferred from homology"/>
<dbReference type="InterPro" id="IPR001309">
    <property type="entry name" value="Pept_C14_p20"/>
</dbReference>
<evidence type="ECO:0000313" key="6">
    <source>
        <dbReference type="Proteomes" id="UP001153292"/>
    </source>
</evidence>
<feature type="domain" description="Caspase family p20" evidence="4">
    <location>
        <begin position="292"/>
        <end position="428"/>
    </location>
</feature>
<dbReference type="PANTHER" id="PTHR22576:SF41">
    <property type="entry name" value="CASPASE 14, APOPTOSIS-RELATED CYSTEINE PEPTIDASE"/>
    <property type="match status" value="1"/>
</dbReference>
<comment type="similarity">
    <text evidence="1 2">Belongs to the peptidase C14A family.</text>
</comment>
<dbReference type="SMART" id="SM00115">
    <property type="entry name" value="CASc"/>
    <property type="match status" value="1"/>
</dbReference>
<accession>A0ABN8B9C7</accession>
<dbReference type="Pfam" id="PF23725">
    <property type="entry name" value="Dredd_N"/>
    <property type="match status" value="1"/>
</dbReference>
<sequence>MFRSDANIKLNDDIILDIDLITLDIIPYIEKEIDPCDLISIVFLLYDTPDTALQRLTIYQRISRDLSSDSNLLLEWARHAQSQSTWKKKLLEALYSCQLYSIIRKIGLHVNAVKKHYITTNETLLNPMKKTLYKLCEAMKIEDLHKLKKTLITYEIDTTDYETCELIILHLMCQKFISINMNNGKFDISIENLATILDNFSELQGFSNEMRKIEFSYNNINNPIKTKQTIIDPPQPLIADEKSLKEKECYKDIKDIFEMLDDLKLEDIPEDNFKSDTITLGNDAYPILNPKALGICLIINQEKFYPSKQSIESIGQAILLENRHGSTKDKINLSETMKKLNFEVVSHDNLNHIEMLNCIKSVLRTKVSKEHSMFMLCILSHGTKGNVYAADSVKIKVEDIESLLDSDDVVHLRNKPKIMILQACQTNDDQPSYSPLVADSPKSSFKYYIKKSDILIYWATAPSYEAYRHVTMGSIFIQMLCAAIKKYAKKEHLNDLFTKVNYVVRKMCVTLKRDQLPKVEHTLIKKLYLQIPEK</sequence>
<reference evidence="5" key="1">
    <citation type="submission" date="2021-12" db="EMBL/GenBank/DDBJ databases">
        <authorList>
            <person name="King R."/>
        </authorList>
    </citation>
    <scope>NUCLEOTIDE SEQUENCE</scope>
</reference>
<dbReference type="SUPFAM" id="SSF52129">
    <property type="entry name" value="Caspase-like"/>
    <property type="match status" value="1"/>
</dbReference>
<evidence type="ECO:0000259" key="3">
    <source>
        <dbReference type="PROSITE" id="PS50207"/>
    </source>
</evidence>
<dbReference type="Proteomes" id="UP001153292">
    <property type="component" value="Chromosome 6"/>
</dbReference>
<evidence type="ECO:0000256" key="1">
    <source>
        <dbReference type="ARBA" id="ARBA00010134"/>
    </source>
</evidence>
<dbReference type="InterPro" id="IPR011600">
    <property type="entry name" value="Pept_C14_caspase"/>
</dbReference>
<dbReference type="PROSITE" id="PS50208">
    <property type="entry name" value="CASPASE_P20"/>
    <property type="match status" value="1"/>
</dbReference>
<dbReference type="InterPro" id="IPR056260">
    <property type="entry name" value="Dredd_2nd"/>
</dbReference>
<dbReference type="InterPro" id="IPR015917">
    <property type="entry name" value="Pept_C14A"/>
</dbReference>
<dbReference type="Pfam" id="PF23724">
    <property type="entry name" value="Dredd_2nd"/>
    <property type="match status" value="1"/>
</dbReference>
<gene>
    <name evidence="5" type="ORF">CHILSU_LOCUS9725</name>
</gene>
<keyword evidence="6" id="KW-1185">Reference proteome</keyword>
<dbReference type="Pfam" id="PF00656">
    <property type="entry name" value="Peptidase_C14"/>
    <property type="match status" value="1"/>
</dbReference>
<evidence type="ECO:0000259" key="4">
    <source>
        <dbReference type="PROSITE" id="PS50208"/>
    </source>
</evidence>
<organism evidence="5 6">
    <name type="scientific">Chilo suppressalis</name>
    <name type="common">Asiatic rice borer moth</name>
    <dbReference type="NCBI Taxonomy" id="168631"/>
    <lineage>
        <taxon>Eukaryota</taxon>
        <taxon>Metazoa</taxon>
        <taxon>Ecdysozoa</taxon>
        <taxon>Arthropoda</taxon>
        <taxon>Hexapoda</taxon>
        <taxon>Insecta</taxon>
        <taxon>Pterygota</taxon>
        <taxon>Neoptera</taxon>
        <taxon>Endopterygota</taxon>
        <taxon>Lepidoptera</taxon>
        <taxon>Glossata</taxon>
        <taxon>Ditrysia</taxon>
        <taxon>Pyraloidea</taxon>
        <taxon>Crambidae</taxon>
        <taxon>Crambinae</taxon>
        <taxon>Chilo</taxon>
    </lineage>
</organism>
<name>A0ABN8B9C7_CHISP</name>
<feature type="domain" description="Caspase family p10" evidence="3">
    <location>
        <begin position="451"/>
        <end position="529"/>
    </location>
</feature>
<evidence type="ECO:0008006" key="7">
    <source>
        <dbReference type="Google" id="ProtNLM"/>
    </source>
</evidence>
<dbReference type="InterPro" id="IPR056259">
    <property type="entry name" value="Dredd_N"/>
</dbReference>
<dbReference type="PRINTS" id="PR00376">
    <property type="entry name" value="IL1BCENZYME"/>
</dbReference>
<dbReference type="InterPro" id="IPR052039">
    <property type="entry name" value="Caspase-related_regulators"/>
</dbReference>
<dbReference type="PROSITE" id="PS50207">
    <property type="entry name" value="CASPASE_P10"/>
    <property type="match status" value="1"/>
</dbReference>
<dbReference type="PANTHER" id="PTHR22576">
    <property type="entry name" value="MUCOSA ASSOCIATED LYMPHOID TISSUE LYMPHOMA TRANSLOCATION PROTEIN 1/PARACASPASE"/>
    <property type="match status" value="1"/>
</dbReference>
<dbReference type="InterPro" id="IPR002138">
    <property type="entry name" value="Pept_C14_p10"/>
</dbReference>
<evidence type="ECO:0000313" key="5">
    <source>
        <dbReference type="EMBL" id="CAH0406350.1"/>
    </source>
</evidence>
<dbReference type="InterPro" id="IPR029030">
    <property type="entry name" value="Caspase-like_dom_sf"/>
</dbReference>
<protein>
    <recommendedName>
        <fullName evidence="7">Caspase-8</fullName>
    </recommendedName>
</protein>
<dbReference type="EMBL" id="OU963899">
    <property type="protein sequence ID" value="CAH0406350.1"/>
    <property type="molecule type" value="Genomic_DNA"/>
</dbReference>
<dbReference type="Gene3D" id="3.40.50.1460">
    <property type="match status" value="1"/>
</dbReference>
<evidence type="ECO:0000256" key="2">
    <source>
        <dbReference type="RuleBase" id="RU003971"/>
    </source>
</evidence>